<dbReference type="Proteomes" id="UP000244896">
    <property type="component" value="Chromosome"/>
</dbReference>
<gene>
    <name evidence="2" type="ORF">CKA38_01865</name>
</gene>
<protein>
    <submittedName>
        <fullName evidence="2">Uncharacterized protein</fullName>
    </submittedName>
</protein>
<feature type="region of interest" description="Disordered" evidence="1">
    <location>
        <begin position="15"/>
        <end position="39"/>
    </location>
</feature>
<evidence type="ECO:0000313" key="2">
    <source>
        <dbReference type="EMBL" id="AWI08175.1"/>
    </source>
</evidence>
<name>A0A2U8E069_9BACT</name>
<dbReference type="EMBL" id="CP023004">
    <property type="protein sequence ID" value="AWI08175.1"/>
    <property type="molecule type" value="Genomic_DNA"/>
</dbReference>
<keyword evidence="3" id="KW-1185">Reference proteome</keyword>
<dbReference type="KEGG" id="elut:CKA38_01865"/>
<dbReference type="RefSeq" id="WP_152032615.1">
    <property type="nucleotide sequence ID" value="NZ_CP023004.1"/>
</dbReference>
<evidence type="ECO:0000313" key="3">
    <source>
        <dbReference type="Proteomes" id="UP000244896"/>
    </source>
</evidence>
<evidence type="ECO:0000256" key="1">
    <source>
        <dbReference type="SAM" id="MobiDB-lite"/>
    </source>
</evidence>
<proteinExistence type="predicted"/>
<reference evidence="2 3" key="1">
    <citation type="journal article" date="2018" name="Syst. Appl. Microbiol.">
        <title>Ereboglobus luteus gen. nov. sp. nov. from cockroach guts, and new insights into the oxygen relationship of the genera Opitutus and Didymococcus (Verrucomicrobia: Opitutaceae).</title>
        <authorList>
            <person name="Tegtmeier D."/>
            <person name="Belitz A."/>
            <person name="Radek R."/>
            <person name="Heimerl T."/>
            <person name="Brune A."/>
        </authorList>
    </citation>
    <scope>NUCLEOTIDE SEQUENCE [LARGE SCALE GENOMIC DNA]</scope>
    <source>
        <strain evidence="2 3">Ho45</strain>
    </source>
</reference>
<organism evidence="2 3">
    <name type="scientific">Ereboglobus luteus</name>
    <dbReference type="NCBI Taxonomy" id="1796921"/>
    <lineage>
        <taxon>Bacteria</taxon>
        <taxon>Pseudomonadati</taxon>
        <taxon>Verrucomicrobiota</taxon>
        <taxon>Opitutia</taxon>
        <taxon>Opitutales</taxon>
        <taxon>Opitutaceae</taxon>
        <taxon>Ereboglobus</taxon>
    </lineage>
</organism>
<dbReference type="AlphaFoldDB" id="A0A2U8E069"/>
<accession>A0A2U8E069</accession>
<sequence>MEFLSVSTSNPEKFTSEAYDAPMRKNTQTTNPFSHKKAQKFRPAIQRFEAPIGARKISAEVEIIFVPFCG</sequence>